<keyword evidence="2" id="KW-0378">Hydrolase</keyword>
<dbReference type="PRINTS" id="PR00413">
    <property type="entry name" value="HADHALOGNASE"/>
</dbReference>
<dbReference type="EMBL" id="JBHSXI010000009">
    <property type="protein sequence ID" value="MFC6889061.1"/>
    <property type="molecule type" value="Genomic_DNA"/>
</dbReference>
<dbReference type="PANTHER" id="PTHR43316:SF3">
    <property type="entry name" value="HALOACID DEHALOGENASE, TYPE II (AFU_ORTHOLOGUE AFUA_2G07750)-RELATED"/>
    <property type="match status" value="1"/>
</dbReference>
<evidence type="ECO:0000256" key="3">
    <source>
        <dbReference type="SAM" id="MobiDB-lite"/>
    </source>
</evidence>
<dbReference type="InterPro" id="IPR023214">
    <property type="entry name" value="HAD_sf"/>
</dbReference>
<dbReference type="PANTHER" id="PTHR43316">
    <property type="entry name" value="HYDROLASE, HALOACID DELAHOGENASE-RELATED"/>
    <property type="match status" value="1"/>
</dbReference>
<dbReference type="Gene3D" id="1.10.150.240">
    <property type="entry name" value="Putative phosphatase, domain 2"/>
    <property type="match status" value="1"/>
</dbReference>
<protein>
    <submittedName>
        <fullName evidence="4">Haloacid dehalogenase type II</fullName>
    </submittedName>
</protein>
<dbReference type="GO" id="GO:0016787">
    <property type="term" value="F:hydrolase activity"/>
    <property type="evidence" value="ECO:0007669"/>
    <property type="project" value="UniProtKB-KW"/>
</dbReference>
<dbReference type="Gene3D" id="3.40.50.1000">
    <property type="entry name" value="HAD superfamily/HAD-like"/>
    <property type="match status" value="1"/>
</dbReference>
<dbReference type="NCBIfam" id="TIGR01493">
    <property type="entry name" value="HAD-SF-IA-v2"/>
    <property type="match status" value="1"/>
</dbReference>
<dbReference type="Pfam" id="PF00702">
    <property type="entry name" value="Hydrolase"/>
    <property type="match status" value="1"/>
</dbReference>
<comment type="caution">
    <text evidence="4">The sequence shown here is derived from an EMBL/GenBank/DDBJ whole genome shotgun (WGS) entry which is preliminary data.</text>
</comment>
<gene>
    <name evidence="4" type="ORF">ACFQEY_08550</name>
</gene>
<dbReference type="SUPFAM" id="SSF56784">
    <property type="entry name" value="HAD-like"/>
    <property type="match status" value="1"/>
</dbReference>
<reference evidence="4 5" key="1">
    <citation type="journal article" date="2019" name="Int. J. Syst. Evol. Microbiol.">
        <title>The Global Catalogue of Microorganisms (GCM) 10K type strain sequencing project: providing services to taxonomists for standard genome sequencing and annotation.</title>
        <authorList>
            <consortium name="The Broad Institute Genomics Platform"/>
            <consortium name="The Broad Institute Genome Sequencing Center for Infectious Disease"/>
            <person name="Wu L."/>
            <person name="Ma J."/>
        </authorList>
    </citation>
    <scope>NUCLEOTIDE SEQUENCE [LARGE SCALE GENOMIC DNA]</scope>
    <source>
        <strain evidence="4 5">Y73</strain>
    </source>
</reference>
<organism evidence="4 5">
    <name type="scientific">Halorubrum trueperi</name>
    <dbReference type="NCBI Taxonomy" id="2004704"/>
    <lineage>
        <taxon>Archaea</taxon>
        <taxon>Methanobacteriati</taxon>
        <taxon>Methanobacteriota</taxon>
        <taxon>Stenosarchaea group</taxon>
        <taxon>Halobacteria</taxon>
        <taxon>Halobacteriales</taxon>
        <taxon>Haloferacaceae</taxon>
        <taxon>Halorubrum</taxon>
    </lineage>
</organism>
<dbReference type="InterPro" id="IPR006439">
    <property type="entry name" value="HAD-SF_hydro_IA"/>
</dbReference>
<dbReference type="SFLD" id="SFLDS00003">
    <property type="entry name" value="Haloacid_Dehalogenase"/>
    <property type="match status" value="1"/>
</dbReference>
<sequence length="255" mass="28173">MSKIAAETLREETEVLAFDLWDTLLDREATLIPALSALLDDHGSDYDPEVLLRRYLAMHFRDSMIDSLIPGPHTPFKEISRRALAYRLEQIGLDVPDEEVRAVIRQWKTLQPYPDVDAALDRLSDEYKLVGLSNGDPDMLDAVRPNFETELDGVVSVADAGAYKPHRASYDLTCEAFDVAPHEVVFVTAHTFDLVGAKAVGMRGAFLNRHENPYGGWIHEPDITVPDTGALADALADDAEADDAEADDALADDEP</sequence>
<dbReference type="Proteomes" id="UP001596333">
    <property type="component" value="Unassembled WGS sequence"/>
</dbReference>
<keyword evidence="5" id="KW-1185">Reference proteome</keyword>
<dbReference type="InterPro" id="IPR006328">
    <property type="entry name" value="2-HAD"/>
</dbReference>
<dbReference type="AlphaFoldDB" id="A0ABD5UQA0"/>
<evidence type="ECO:0000256" key="1">
    <source>
        <dbReference type="ARBA" id="ARBA00008106"/>
    </source>
</evidence>
<accession>A0ABD5UQA0</accession>
<dbReference type="InterPro" id="IPR036412">
    <property type="entry name" value="HAD-like_sf"/>
</dbReference>
<dbReference type="RefSeq" id="WP_379767192.1">
    <property type="nucleotide sequence ID" value="NZ_JBHSXI010000009.1"/>
</dbReference>
<dbReference type="InterPro" id="IPR023198">
    <property type="entry name" value="PGP-like_dom2"/>
</dbReference>
<dbReference type="InterPro" id="IPR051540">
    <property type="entry name" value="S-2-haloacid_dehalogenase"/>
</dbReference>
<dbReference type="NCBIfam" id="TIGR01428">
    <property type="entry name" value="HAD_type_II"/>
    <property type="match status" value="1"/>
</dbReference>
<evidence type="ECO:0000313" key="5">
    <source>
        <dbReference type="Proteomes" id="UP001596333"/>
    </source>
</evidence>
<comment type="similarity">
    <text evidence="1">Belongs to the HAD-like hydrolase superfamily. S-2-haloalkanoic acid dehalogenase family.</text>
</comment>
<evidence type="ECO:0000313" key="4">
    <source>
        <dbReference type="EMBL" id="MFC6889061.1"/>
    </source>
</evidence>
<dbReference type="SFLD" id="SFLDG01129">
    <property type="entry name" value="C1.5:_HAD__Beta-PGM__Phosphata"/>
    <property type="match status" value="1"/>
</dbReference>
<name>A0ABD5UQA0_9EURY</name>
<evidence type="ECO:0000256" key="2">
    <source>
        <dbReference type="ARBA" id="ARBA00022801"/>
    </source>
</evidence>
<proteinExistence type="inferred from homology"/>
<feature type="region of interest" description="Disordered" evidence="3">
    <location>
        <begin position="235"/>
        <end position="255"/>
    </location>
</feature>